<dbReference type="EMBL" id="RKLX01000027">
    <property type="protein sequence ID" value="TGD17589.1"/>
    <property type="molecule type" value="Genomic_DNA"/>
</dbReference>
<dbReference type="InterPro" id="IPR033132">
    <property type="entry name" value="GH_1_N_CS"/>
</dbReference>
<evidence type="ECO:0000256" key="6">
    <source>
        <dbReference type="RuleBase" id="RU004468"/>
    </source>
</evidence>
<keyword evidence="2 6" id="KW-0378">Hydrolase</keyword>
<dbReference type="InterPro" id="IPR001360">
    <property type="entry name" value="Glyco_hydro_1"/>
</dbReference>
<evidence type="ECO:0000256" key="5">
    <source>
        <dbReference type="RuleBase" id="RU003690"/>
    </source>
</evidence>
<dbReference type="GO" id="GO:0005829">
    <property type="term" value="C:cytosol"/>
    <property type="evidence" value="ECO:0007669"/>
    <property type="project" value="TreeGrafter"/>
</dbReference>
<evidence type="ECO:0000256" key="1">
    <source>
        <dbReference type="ARBA" id="ARBA00010838"/>
    </source>
</evidence>
<dbReference type="FunFam" id="3.20.20.80:FF:000004">
    <property type="entry name" value="Beta-glucosidase 6-phospho-beta-glucosidase"/>
    <property type="match status" value="1"/>
</dbReference>
<dbReference type="SUPFAM" id="SSF51445">
    <property type="entry name" value="(Trans)glycosidases"/>
    <property type="match status" value="1"/>
</dbReference>
<sequence>MTKTTLPDGFLWGGAVAAHQVEGAYNVGGKGLSVADVMTAAGNQEERRITAGVQPGEFYPNHEAVDFYHRYPADIKLLAEMGFTCFRTSIAWSRIFPQGDELEPNEAGLAFYDRLFDECLKYGIEPVVTLSHFEMPYHLVTQYGGFRSRQTITFFTRFARAVFTRFRDKVKYWLTFNEINNQTNYDRAFTLFTNSGIQVHAGENAEAVMYQAAHYEVVASSLAVQIGHSINPDFQIGAMVAFSPVYPASDQPRDVFKAQRAMQSRFWFSDVQVEGQYPTWLTRYFQAKHFDLDITQADLANLKRGTVDYLGFSYYMSFATQATDHEDDQFSYNEAHDLVTNRFVPQSEWGWQVDPQGLRYALNWMNDRYHLPLFIVENGIGAIDQLEADHTVHDQYRIDYLRDHIVQMKLAVLEDGVDVMGYTPWSAIDIVSASTGQLSKRYGFIYVDRNDDGSGSLARYRKDSFYWYQHVIATNGAELGQKAGDADDSPA</sequence>
<dbReference type="Proteomes" id="UP000297348">
    <property type="component" value="Unassembled WGS sequence"/>
</dbReference>
<keyword evidence="3 6" id="KW-0326">Glycosidase</keyword>
<evidence type="ECO:0000256" key="2">
    <source>
        <dbReference type="ARBA" id="ARBA00022801"/>
    </source>
</evidence>
<dbReference type="PANTHER" id="PTHR10353">
    <property type="entry name" value="GLYCOSYL HYDROLASE"/>
    <property type="match status" value="1"/>
</dbReference>
<dbReference type="InterPro" id="IPR018120">
    <property type="entry name" value="Glyco_hydro_1_AS"/>
</dbReference>
<dbReference type="NCBIfam" id="NF007154">
    <property type="entry name" value="PRK09589.1"/>
    <property type="match status" value="1"/>
</dbReference>
<reference evidence="7 8" key="1">
    <citation type="submission" date="2018-10" db="EMBL/GenBank/DDBJ databases">
        <title>Lactobacillus sp. R7 and Lactobacillus sp. R19 isolated from fermented mustard green product of Taiwan.</title>
        <authorList>
            <person name="Lin S.-T."/>
        </authorList>
    </citation>
    <scope>NUCLEOTIDE SEQUENCE [LARGE SCALE GENOMIC DNA]</scope>
    <source>
        <strain evidence="7 8">BCRC 81129</strain>
    </source>
</reference>
<dbReference type="InterPro" id="IPR017853">
    <property type="entry name" value="GH"/>
</dbReference>
<dbReference type="OrthoDB" id="9765195at2"/>
<feature type="active site" description="Nucleophile" evidence="4">
    <location>
        <position position="377"/>
    </location>
</feature>
<comment type="similarity">
    <text evidence="1 5">Belongs to the glycosyl hydrolase 1 family.</text>
</comment>
<proteinExistence type="inferred from homology"/>
<dbReference type="PROSITE" id="PS00572">
    <property type="entry name" value="GLYCOSYL_HYDROL_F1_1"/>
    <property type="match status" value="1"/>
</dbReference>
<accession>A0A4Z0J7N8</accession>
<dbReference type="RefSeq" id="WP_135368871.1">
    <property type="nucleotide sequence ID" value="NZ_RKLX01000027.1"/>
</dbReference>
<evidence type="ECO:0000313" key="7">
    <source>
        <dbReference type="EMBL" id="TGD17589.1"/>
    </source>
</evidence>
<dbReference type="PROSITE" id="PS00653">
    <property type="entry name" value="GLYCOSYL_HYDROL_F1_2"/>
    <property type="match status" value="1"/>
</dbReference>
<dbReference type="PRINTS" id="PR00131">
    <property type="entry name" value="GLHYDRLASE1"/>
</dbReference>
<protein>
    <submittedName>
        <fullName evidence="7">Glycosyl hydrolase family protein</fullName>
    </submittedName>
</protein>
<evidence type="ECO:0000313" key="8">
    <source>
        <dbReference type="Proteomes" id="UP000297348"/>
    </source>
</evidence>
<organism evidence="7 8">
    <name type="scientific">Levilactobacillus suantsaiihabitans</name>
    <dbReference type="NCBI Taxonomy" id="2487722"/>
    <lineage>
        <taxon>Bacteria</taxon>
        <taxon>Bacillati</taxon>
        <taxon>Bacillota</taxon>
        <taxon>Bacilli</taxon>
        <taxon>Lactobacillales</taxon>
        <taxon>Lactobacillaceae</taxon>
        <taxon>Levilactobacillus</taxon>
    </lineage>
</organism>
<keyword evidence="8" id="KW-1185">Reference proteome</keyword>
<evidence type="ECO:0000256" key="3">
    <source>
        <dbReference type="ARBA" id="ARBA00023295"/>
    </source>
</evidence>
<dbReference type="AlphaFoldDB" id="A0A4Z0J7N8"/>
<evidence type="ECO:0000256" key="4">
    <source>
        <dbReference type="PROSITE-ProRule" id="PRU10055"/>
    </source>
</evidence>
<name>A0A4Z0J7N8_9LACO</name>
<dbReference type="GO" id="GO:0016052">
    <property type="term" value="P:carbohydrate catabolic process"/>
    <property type="evidence" value="ECO:0007669"/>
    <property type="project" value="TreeGrafter"/>
</dbReference>
<dbReference type="Gene3D" id="3.20.20.80">
    <property type="entry name" value="Glycosidases"/>
    <property type="match status" value="1"/>
</dbReference>
<comment type="caution">
    <text evidence="7">The sequence shown here is derived from an EMBL/GenBank/DDBJ whole genome shotgun (WGS) entry which is preliminary data.</text>
</comment>
<gene>
    <name evidence="7" type="ORF">EGT51_11780</name>
</gene>
<dbReference type="PANTHER" id="PTHR10353:SF85">
    <property type="entry name" value="ARYL-PHOSPHO-BETA-D-GLUCOSIDASE BGLA"/>
    <property type="match status" value="1"/>
</dbReference>
<dbReference type="GO" id="GO:0008422">
    <property type="term" value="F:beta-glucosidase activity"/>
    <property type="evidence" value="ECO:0007669"/>
    <property type="project" value="TreeGrafter"/>
</dbReference>
<dbReference type="Pfam" id="PF00232">
    <property type="entry name" value="Glyco_hydro_1"/>
    <property type="match status" value="1"/>
</dbReference>